<keyword evidence="4 5" id="KW-0378">Hydrolase</keyword>
<comment type="caution">
    <text evidence="8">The sequence shown here is derived from an EMBL/GenBank/DDBJ whole genome shotgun (WGS) entry which is preliminary data.</text>
</comment>
<comment type="caution">
    <text evidence="5">Lacks conserved residue(s) required for the propagation of feature annotation.</text>
</comment>
<evidence type="ECO:0000313" key="9">
    <source>
        <dbReference type="Proteomes" id="UP000251313"/>
    </source>
</evidence>
<feature type="modified residue" description="N6-carboxylysine" evidence="5 6">
    <location>
        <position position="151"/>
    </location>
</feature>
<dbReference type="PANTHER" id="PTHR11647">
    <property type="entry name" value="HYDRANTOINASE/DIHYDROPYRIMIDINASE FAMILY MEMBER"/>
    <property type="match status" value="1"/>
</dbReference>
<comment type="PTM">
    <text evidence="5">Carboxylation allows a single lysine to coordinate two divalent metal cations.</text>
</comment>
<dbReference type="EC" id="3.5.2.-" evidence="5"/>
<dbReference type="RefSeq" id="WP_038252418.1">
    <property type="nucleotide sequence ID" value="NZ_CP050811.1"/>
</dbReference>
<comment type="similarity">
    <text evidence="2 5">Belongs to the metallo-dependent hydrolases superfamily. Hydantoinase/dihydropyrimidinase family.</text>
</comment>
<dbReference type="FunFam" id="3.20.20.140:FF:000026">
    <property type="entry name" value="D-phenylhydantoinase"/>
    <property type="match status" value="1"/>
</dbReference>
<organism evidence="8 9">
    <name type="scientific">Yokenella regensburgei</name>
    <dbReference type="NCBI Taxonomy" id="158877"/>
    <lineage>
        <taxon>Bacteria</taxon>
        <taxon>Pseudomonadati</taxon>
        <taxon>Pseudomonadota</taxon>
        <taxon>Gammaproteobacteria</taxon>
        <taxon>Enterobacterales</taxon>
        <taxon>Enterobacteriaceae</taxon>
        <taxon>Yokenella</taxon>
    </lineage>
</organism>
<dbReference type="Gene3D" id="3.20.20.140">
    <property type="entry name" value="Metal-dependent hydrolases"/>
    <property type="match status" value="1"/>
</dbReference>
<keyword evidence="3 5" id="KW-0479">Metal-binding</keyword>
<dbReference type="SUPFAM" id="SSF51556">
    <property type="entry name" value="Metallo-dependent hydrolases"/>
    <property type="match status" value="1"/>
</dbReference>
<evidence type="ECO:0000256" key="2">
    <source>
        <dbReference type="ARBA" id="ARBA00008829"/>
    </source>
</evidence>
<feature type="binding site" evidence="5">
    <location>
        <position position="182"/>
    </location>
    <ligand>
        <name>a divalent metal cation</name>
        <dbReference type="ChEBI" id="CHEBI:60240"/>
        <label>2</label>
    </ligand>
</feature>
<dbReference type="Proteomes" id="UP000251313">
    <property type="component" value="Unassembled WGS sequence"/>
</dbReference>
<dbReference type="GO" id="GO:0005829">
    <property type="term" value="C:cytosol"/>
    <property type="evidence" value="ECO:0007669"/>
    <property type="project" value="TreeGrafter"/>
</dbReference>
<dbReference type="InterPro" id="IPR011059">
    <property type="entry name" value="Metal-dep_hydrolase_composite"/>
</dbReference>
<evidence type="ECO:0000256" key="1">
    <source>
        <dbReference type="ARBA" id="ARBA00001947"/>
    </source>
</evidence>
<dbReference type="InterPro" id="IPR006680">
    <property type="entry name" value="Amidohydro-rel"/>
</dbReference>
<dbReference type="SUPFAM" id="SSF51338">
    <property type="entry name" value="Composite domain of metallo-dependent hydrolases"/>
    <property type="match status" value="2"/>
</dbReference>
<feature type="binding site" description="via carbamate group" evidence="5">
    <location>
        <position position="151"/>
    </location>
    <ligand>
        <name>a divalent metal cation</name>
        <dbReference type="ChEBI" id="CHEBI:60240"/>
        <label>2</label>
    </ligand>
</feature>
<comment type="function">
    <text evidence="5">Catalyzes the stereospecific hydrolysis of the cyclic amide bond of D-hydantoin derivatives with an aromatic side chains at the 5'-position. Has no activity on dihydropyrimidines. The physiological function is unknown.</text>
</comment>
<name>A0AB38FXF5_9ENTR</name>
<dbReference type="InterPro" id="IPR011778">
    <property type="entry name" value="Hydantoinase/dihydroPyrase"/>
</dbReference>
<feature type="binding site" evidence="5">
    <location>
        <position position="313"/>
    </location>
    <ligand>
        <name>a divalent metal cation</name>
        <dbReference type="ChEBI" id="CHEBI:60240"/>
        <label>1</label>
    </ligand>
</feature>
<feature type="binding site" evidence="5">
    <location>
        <position position="61"/>
    </location>
    <ligand>
        <name>a divalent metal cation</name>
        <dbReference type="ChEBI" id="CHEBI:60240"/>
        <label>1</label>
    </ligand>
</feature>
<dbReference type="GO" id="GO:0046872">
    <property type="term" value="F:metal ion binding"/>
    <property type="evidence" value="ECO:0007669"/>
    <property type="project" value="UniProtKB-KW"/>
</dbReference>
<evidence type="ECO:0000256" key="3">
    <source>
        <dbReference type="ARBA" id="ARBA00022723"/>
    </source>
</evidence>
<dbReference type="Gene3D" id="2.30.40.10">
    <property type="entry name" value="Urease, subunit C, domain 1"/>
    <property type="match status" value="1"/>
</dbReference>
<dbReference type="InterPro" id="IPR050378">
    <property type="entry name" value="Metallo-dep_Hydrolases_sf"/>
</dbReference>
<dbReference type="GO" id="GO:0006208">
    <property type="term" value="P:pyrimidine nucleobase catabolic process"/>
    <property type="evidence" value="ECO:0007669"/>
    <property type="project" value="InterPro"/>
</dbReference>
<evidence type="ECO:0000259" key="7">
    <source>
        <dbReference type="Pfam" id="PF01979"/>
    </source>
</evidence>
<dbReference type="InterPro" id="IPR023766">
    <property type="entry name" value="D_phenylhydantoinase"/>
</dbReference>
<reference evidence="8 9" key="1">
    <citation type="submission" date="2018-06" db="EMBL/GenBank/DDBJ databases">
        <authorList>
            <consortium name="Pathogen Informatics"/>
            <person name="Doyle S."/>
        </authorList>
    </citation>
    <scope>NUCLEOTIDE SEQUENCE [LARGE SCALE GENOMIC DNA]</scope>
    <source>
        <strain evidence="8 9">NCTC11967</strain>
    </source>
</reference>
<feature type="binding site" evidence="5">
    <location>
        <position position="286"/>
    </location>
    <ligand>
        <name>substrate</name>
    </ligand>
</feature>
<comment type="cofactor">
    <cofactor evidence="1">
        <name>Zn(2+)</name>
        <dbReference type="ChEBI" id="CHEBI:29105"/>
    </cofactor>
</comment>
<proteinExistence type="inferred from homology"/>
<feature type="binding site" evidence="5">
    <location>
        <position position="239"/>
    </location>
    <ligand>
        <name>a divalent metal cation</name>
        <dbReference type="ChEBI" id="CHEBI:60240"/>
        <label>2</label>
    </ligand>
</feature>
<evidence type="ECO:0000313" key="8">
    <source>
        <dbReference type="EMBL" id="SQA63293.1"/>
    </source>
</evidence>
<dbReference type="HAMAP" id="MF_01644">
    <property type="entry name" value="D_hydantoinase"/>
    <property type="match status" value="1"/>
</dbReference>
<gene>
    <name evidence="5 8" type="primary">hyuA</name>
    <name evidence="8" type="ORF">NCTC11967_02329</name>
</gene>
<dbReference type="Pfam" id="PF01979">
    <property type="entry name" value="Amidohydro_1"/>
    <property type="match status" value="1"/>
</dbReference>
<comment type="PTM">
    <text evidence="6">Carbamylation allows a single lysine to coordinate two divalent metal cations.</text>
</comment>
<feature type="binding site" evidence="5">
    <location>
        <position position="59"/>
    </location>
    <ligand>
        <name>a divalent metal cation</name>
        <dbReference type="ChEBI" id="CHEBI:60240"/>
        <label>1</label>
    </ligand>
</feature>
<dbReference type="NCBIfam" id="TIGR02033">
    <property type="entry name" value="D-hydantoinase"/>
    <property type="match status" value="1"/>
</dbReference>
<feature type="binding site" evidence="5">
    <location>
        <position position="156"/>
    </location>
    <ligand>
        <name>substrate</name>
    </ligand>
</feature>
<accession>A0AB38FXF5</accession>
<dbReference type="EMBL" id="UAVL01000011">
    <property type="protein sequence ID" value="SQA63293.1"/>
    <property type="molecule type" value="Genomic_DNA"/>
</dbReference>
<dbReference type="GO" id="GO:0016812">
    <property type="term" value="F:hydrolase activity, acting on carbon-nitrogen (but not peptide) bonds, in cyclic amides"/>
    <property type="evidence" value="ECO:0007669"/>
    <property type="project" value="UniProtKB-UniRule"/>
</dbReference>
<protein>
    <recommendedName>
        <fullName evidence="5">D-phenylhydantoinase</fullName>
        <ecNumber evidence="5">3.5.2.-</ecNumber>
    </recommendedName>
    <alternativeName>
        <fullName evidence="5">Hydantoin-utilizing enzyme HyuA</fullName>
    </alternativeName>
</protein>
<evidence type="ECO:0000256" key="6">
    <source>
        <dbReference type="PIRSR" id="PIRSR611778-50"/>
    </source>
</evidence>
<dbReference type="AlphaFoldDB" id="A0AB38FXF5"/>
<comment type="catalytic activity">
    <reaction evidence="5">
        <text>D-5-phenylhydantoin + H2O = N-carbamoyl-D-phenylglycine + H(+)</text>
        <dbReference type="Rhea" id="RHEA:51664"/>
        <dbReference type="ChEBI" id="CHEBI:15377"/>
        <dbReference type="ChEBI" id="CHEBI:15378"/>
        <dbReference type="ChEBI" id="CHEBI:140750"/>
        <dbReference type="ChEBI" id="CHEBI:140758"/>
    </reaction>
</comment>
<sequence>MRVLIKNGTVVNADGMAKQDLLIQSGIIREIADHITPELPCEIIDAEGCYVMPGGVDVHTHFNIDTGMARSCDDFFTGTRAAACGGTTTIIDHMGFGPAGCKLHHQLEVYHGYAAHKAVIDYSFHGVIQHINHAILDEIPMMVDAGISSFKLYLTYQYKLNDDEVLQALQHLHRAGALTTVHPENDAAIARKRIEFLAAGKTAPKYHALSRPAECEAEAVSRMINLAALSGNAPLYIVHLSNELGLDYLRLAKSRQQPVWIETCPQYLLLDDRCYEQEDGLKYIMSPPLRNAHNKDALWCGISDGAIDVVATDHCAFSMAQRQQLSGGNFSRCPGGLPGVENRLLLLFSEGVLGGRITPERFVALTSANPAKLFGLWPQKGLLAPGADGDVVVIDPRATTTIRHADLHDNADYSPWEGFVCQGAIRHTLSHGRVIFSDGVFSGIAGQGRFLRRKPFSTLNNSSSRKAASSRIPGA</sequence>
<dbReference type="InterPro" id="IPR032466">
    <property type="entry name" value="Metal_Hydrolase"/>
</dbReference>
<feature type="domain" description="Amidohydrolase-related" evidence="7">
    <location>
        <begin position="50"/>
        <end position="434"/>
    </location>
</feature>
<comment type="cofactor">
    <cofactor evidence="5">
        <name>a divalent metal cation</name>
        <dbReference type="ChEBI" id="CHEBI:60240"/>
    </cofactor>
    <text evidence="5">Binds 2 divalent metal cations per subunit.</text>
</comment>
<evidence type="ECO:0000256" key="5">
    <source>
        <dbReference type="HAMAP-Rule" id="MF_01644"/>
    </source>
</evidence>
<comment type="subunit">
    <text evidence="5">Homotetramer.</text>
</comment>
<feature type="binding site" description="via carbamate group" evidence="5">
    <location>
        <position position="151"/>
    </location>
    <ligand>
        <name>a divalent metal cation</name>
        <dbReference type="ChEBI" id="CHEBI:60240"/>
        <label>1</label>
    </ligand>
</feature>
<evidence type="ECO:0000256" key="4">
    <source>
        <dbReference type="ARBA" id="ARBA00022801"/>
    </source>
</evidence>
<dbReference type="PANTHER" id="PTHR11647:SF1">
    <property type="entry name" value="COLLAPSIN RESPONSE MEDIATOR PROTEIN"/>
    <property type="match status" value="1"/>
</dbReference>
<dbReference type="CDD" id="cd01314">
    <property type="entry name" value="D-HYD"/>
    <property type="match status" value="1"/>
</dbReference>